<dbReference type="GO" id="GO:0009240">
    <property type="term" value="P:isopentenyl diphosphate biosynthetic process"/>
    <property type="evidence" value="ECO:0007669"/>
    <property type="project" value="TreeGrafter"/>
</dbReference>
<evidence type="ECO:0000313" key="14">
    <source>
        <dbReference type="Proteomes" id="UP000249341"/>
    </source>
</evidence>
<evidence type="ECO:0000256" key="10">
    <source>
        <dbReference type="HAMAP-Rule" id="MF_00202"/>
    </source>
</evidence>
<reference evidence="13 14" key="1">
    <citation type="submission" date="2018-06" db="EMBL/GenBank/DDBJ databases">
        <title>Genomic Encyclopedia of Type Strains, Phase III (KMG-III): the genomes of soil and plant-associated and newly described type strains.</title>
        <authorList>
            <person name="Whitman W."/>
        </authorList>
    </citation>
    <scope>NUCLEOTIDE SEQUENCE [LARGE SCALE GENOMIC DNA]</scope>
    <source>
        <strain evidence="13 14">CGMCC 4.7090</strain>
    </source>
</reference>
<feature type="active site" evidence="10 11">
    <location>
        <position position="125"/>
    </location>
</feature>
<gene>
    <name evidence="10" type="primary">idi</name>
    <name evidence="13" type="ORF">B0I29_1367</name>
</gene>
<protein>
    <recommendedName>
        <fullName evidence="3 10">Isopentenyl-diphosphate Delta-isomerase</fullName>
        <shortName evidence="10">IPP isomerase</shortName>
        <ecNumber evidence="3 10">5.3.3.2</ecNumber>
    </recommendedName>
    <alternativeName>
        <fullName evidence="10">IPP:DMAPP isomerase</fullName>
    </alternativeName>
    <alternativeName>
        <fullName evidence="10">Isopentenyl pyrophosphate isomerase</fullName>
    </alternativeName>
</protein>
<feature type="binding site" evidence="10">
    <location>
        <position position="41"/>
    </location>
    <ligand>
        <name>Mn(2+)</name>
        <dbReference type="ChEBI" id="CHEBI:29035"/>
    </ligand>
</feature>
<dbReference type="InterPro" id="IPR056375">
    <property type="entry name" value="Idi_bact"/>
</dbReference>
<dbReference type="UniPathway" id="UPA00059">
    <property type="reaction ID" value="UER00104"/>
</dbReference>
<dbReference type="PANTHER" id="PTHR10885">
    <property type="entry name" value="ISOPENTENYL-DIPHOSPHATE DELTA-ISOMERASE"/>
    <property type="match status" value="1"/>
</dbReference>
<evidence type="ECO:0000256" key="5">
    <source>
        <dbReference type="ARBA" id="ARBA00022723"/>
    </source>
</evidence>
<dbReference type="Proteomes" id="UP000249341">
    <property type="component" value="Unassembled WGS sequence"/>
</dbReference>
<keyword evidence="8 10" id="KW-0414">Isoprene biosynthesis</keyword>
<dbReference type="CDD" id="cd02885">
    <property type="entry name" value="NUDIX_IPP_Isomerase"/>
    <property type="match status" value="1"/>
</dbReference>
<dbReference type="InterPro" id="IPR015797">
    <property type="entry name" value="NUDIX_hydrolase-like_dom_sf"/>
</dbReference>
<dbReference type="AlphaFoldDB" id="A0A327Z349"/>
<organism evidence="13 14">
    <name type="scientific">Actinoplanes lutulentus</name>
    <dbReference type="NCBI Taxonomy" id="1287878"/>
    <lineage>
        <taxon>Bacteria</taxon>
        <taxon>Bacillati</taxon>
        <taxon>Actinomycetota</taxon>
        <taxon>Actinomycetes</taxon>
        <taxon>Micromonosporales</taxon>
        <taxon>Micromonosporaceae</taxon>
        <taxon>Actinoplanes</taxon>
    </lineage>
</organism>
<comment type="similarity">
    <text evidence="2 10">Belongs to the IPP isomerase type 1 family.</text>
</comment>
<comment type="caution">
    <text evidence="13">The sequence shown here is derived from an EMBL/GenBank/DDBJ whole genome shotgun (WGS) entry which is preliminary data.</text>
</comment>
<dbReference type="NCBIfam" id="NF002995">
    <property type="entry name" value="PRK03759.1"/>
    <property type="match status" value="1"/>
</dbReference>
<evidence type="ECO:0000256" key="9">
    <source>
        <dbReference type="ARBA" id="ARBA00023235"/>
    </source>
</evidence>
<evidence type="ECO:0000256" key="4">
    <source>
        <dbReference type="ARBA" id="ARBA00022490"/>
    </source>
</evidence>
<dbReference type="GO" id="GO:0050992">
    <property type="term" value="P:dimethylallyl diphosphate biosynthetic process"/>
    <property type="evidence" value="ECO:0007669"/>
    <property type="project" value="UniProtKB-UniRule"/>
</dbReference>
<dbReference type="EMBL" id="QLMJ01000036">
    <property type="protein sequence ID" value="RAK24752.1"/>
    <property type="molecule type" value="Genomic_DNA"/>
</dbReference>
<sequence length="191" mass="21151">MHVKRTGSSGPRLELELVDENGITVGTAEKMQAHQAPGHLHRAFSVFLFNAENKMLLQRRALSKYHSPGVWSNSCCGHPHVGEPPPAAAARRITEELGTSPSTLEAAGTVRYRHPDETTGLVEHEFNHLFVGTLSGAVHPHPDEIAEVSFVDPFELTRRLTKEPFSVWFRTVLQAAHPYIENLTGTSWTEA</sequence>
<keyword evidence="9 10" id="KW-0413">Isomerase</keyword>
<keyword evidence="14" id="KW-1185">Reference proteome</keyword>
<feature type="active site" evidence="10 11">
    <location>
        <position position="76"/>
    </location>
</feature>
<evidence type="ECO:0000256" key="2">
    <source>
        <dbReference type="ARBA" id="ARBA00007579"/>
    </source>
</evidence>
<dbReference type="EC" id="5.3.3.2" evidence="3 10"/>
<dbReference type="PANTHER" id="PTHR10885:SF0">
    <property type="entry name" value="ISOPENTENYL-DIPHOSPHATE DELTA-ISOMERASE"/>
    <property type="match status" value="1"/>
</dbReference>
<dbReference type="PIRSF" id="PIRSF018427">
    <property type="entry name" value="Isopntndiph_ism"/>
    <property type="match status" value="1"/>
</dbReference>
<comment type="cofactor">
    <cofactor evidence="10">
        <name>Mn(2+)</name>
        <dbReference type="ChEBI" id="CHEBI:29035"/>
    </cofactor>
    <text evidence="10">Binds 1 Mn(2+) ion per subunit.</text>
</comment>
<accession>A0A327Z349</accession>
<evidence type="ECO:0000256" key="7">
    <source>
        <dbReference type="ARBA" id="ARBA00023211"/>
    </source>
</evidence>
<evidence type="ECO:0000256" key="3">
    <source>
        <dbReference type="ARBA" id="ARBA00012057"/>
    </source>
</evidence>
<feature type="binding site" evidence="10">
    <location>
        <position position="96"/>
    </location>
    <ligand>
        <name>Mg(2+)</name>
        <dbReference type="ChEBI" id="CHEBI:18420"/>
    </ligand>
</feature>
<evidence type="ECO:0000256" key="1">
    <source>
        <dbReference type="ARBA" id="ARBA00004826"/>
    </source>
</evidence>
<proteinExistence type="inferred from homology"/>
<feature type="domain" description="Nudix hydrolase" evidence="12">
    <location>
        <begin position="39"/>
        <end position="173"/>
    </location>
</feature>
<feature type="binding site" evidence="10">
    <location>
        <position position="125"/>
    </location>
    <ligand>
        <name>Mn(2+)</name>
        <dbReference type="ChEBI" id="CHEBI:29035"/>
    </ligand>
</feature>
<dbReference type="HAMAP" id="MF_00202">
    <property type="entry name" value="Idi"/>
    <property type="match status" value="1"/>
</dbReference>
<dbReference type="Pfam" id="PF00293">
    <property type="entry name" value="NUDIX"/>
    <property type="match status" value="1"/>
</dbReference>
<dbReference type="Gene3D" id="3.90.79.10">
    <property type="entry name" value="Nucleoside Triphosphate Pyrophosphohydrolase"/>
    <property type="match status" value="1"/>
</dbReference>
<comment type="pathway">
    <text evidence="1 10">Isoprenoid biosynthesis; dimethylallyl diphosphate biosynthesis; dimethylallyl diphosphate from isopentenyl diphosphate: step 1/1.</text>
</comment>
<keyword evidence="5 10" id="KW-0479">Metal-binding</keyword>
<dbReference type="PROSITE" id="PS51462">
    <property type="entry name" value="NUDIX"/>
    <property type="match status" value="1"/>
</dbReference>
<evidence type="ECO:0000259" key="12">
    <source>
        <dbReference type="PROSITE" id="PS51462"/>
    </source>
</evidence>
<dbReference type="SUPFAM" id="SSF55811">
    <property type="entry name" value="Nudix"/>
    <property type="match status" value="1"/>
</dbReference>
<dbReference type="GO" id="GO:0004452">
    <property type="term" value="F:isopentenyl-diphosphate delta-isomerase activity"/>
    <property type="evidence" value="ECO:0007669"/>
    <property type="project" value="UniProtKB-UniRule"/>
</dbReference>
<comment type="catalytic activity">
    <reaction evidence="10">
        <text>isopentenyl diphosphate = dimethylallyl diphosphate</text>
        <dbReference type="Rhea" id="RHEA:23284"/>
        <dbReference type="ChEBI" id="CHEBI:57623"/>
        <dbReference type="ChEBI" id="CHEBI:128769"/>
        <dbReference type="EC" id="5.3.3.2"/>
    </reaction>
</comment>
<comment type="cofactor">
    <cofactor evidence="10">
        <name>Mg(2+)</name>
        <dbReference type="ChEBI" id="CHEBI:18420"/>
    </cofactor>
    <text evidence="10">Binds 1 Mg(2+) ion per subunit. The magnesium ion binds only when substrate is bound.</text>
</comment>
<keyword evidence="7 10" id="KW-0464">Manganese</keyword>
<keyword evidence="6 10" id="KW-0460">Magnesium</keyword>
<dbReference type="InterPro" id="IPR011876">
    <property type="entry name" value="IsopentenylPP_isomerase_typ1"/>
</dbReference>
<feature type="binding site" evidence="10">
    <location>
        <position position="34"/>
    </location>
    <ligand>
        <name>Mn(2+)</name>
        <dbReference type="ChEBI" id="CHEBI:29035"/>
    </ligand>
</feature>
<dbReference type="NCBIfam" id="TIGR02150">
    <property type="entry name" value="IPP_isom_1"/>
    <property type="match status" value="1"/>
</dbReference>
<comment type="subcellular location">
    <subcellularLocation>
        <location evidence="10">Cytoplasm</location>
    </subcellularLocation>
</comment>
<feature type="binding site" evidence="10">
    <location>
        <position position="123"/>
    </location>
    <ligand>
        <name>Mn(2+)</name>
        <dbReference type="ChEBI" id="CHEBI:29035"/>
    </ligand>
</feature>
<comment type="function">
    <text evidence="10">Catalyzes the 1,3-allylic rearrangement of the homoallylic substrate isopentenyl (IPP) to its highly electrophilic allylic isomer, dimethylallyl diphosphate (DMAPP).</text>
</comment>
<evidence type="ECO:0000256" key="8">
    <source>
        <dbReference type="ARBA" id="ARBA00023229"/>
    </source>
</evidence>
<evidence type="ECO:0000256" key="6">
    <source>
        <dbReference type="ARBA" id="ARBA00022842"/>
    </source>
</evidence>
<evidence type="ECO:0000313" key="13">
    <source>
        <dbReference type="EMBL" id="RAK24752.1"/>
    </source>
</evidence>
<dbReference type="InterPro" id="IPR000086">
    <property type="entry name" value="NUDIX_hydrolase_dom"/>
</dbReference>
<keyword evidence="4 10" id="KW-0963">Cytoplasm</keyword>
<dbReference type="OrthoDB" id="9809458at2"/>
<dbReference type="GO" id="GO:0005737">
    <property type="term" value="C:cytoplasm"/>
    <property type="evidence" value="ECO:0007669"/>
    <property type="project" value="UniProtKB-SubCell"/>
</dbReference>
<feature type="binding site" evidence="10">
    <location>
        <position position="78"/>
    </location>
    <ligand>
        <name>Mn(2+)</name>
        <dbReference type="ChEBI" id="CHEBI:29035"/>
    </ligand>
</feature>
<name>A0A327Z349_9ACTN</name>
<evidence type="ECO:0000256" key="11">
    <source>
        <dbReference type="PIRSR" id="PIRSR018427-1"/>
    </source>
</evidence>
<dbReference type="GO" id="GO:0046872">
    <property type="term" value="F:metal ion binding"/>
    <property type="evidence" value="ECO:0007669"/>
    <property type="project" value="UniProtKB-KW"/>
</dbReference>